<dbReference type="SUPFAM" id="SSF82649">
    <property type="entry name" value="SufE/NifU"/>
    <property type="match status" value="1"/>
</dbReference>
<organism evidence="3 4">
    <name type="scientific">Gimesia panareensis</name>
    <dbReference type="NCBI Taxonomy" id="2527978"/>
    <lineage>
        <taxon>Bacteria</taxon>
        <taxon>Pseudomonadati</taxon>
        <taxon>Planctomycetota</taxon>
        <taxon>Planctomycetia</taxon>
        <taxon>Planctomycetales</taxon>
        <taxon>Planctomycetaceae</taxon>
        <taxon>Gimesia</taxon>
    </lineage>
</organism>
<feature type="domain" description="Fe-S metabolism associated" evidence="2">
    <location>
        <begin position="13"/>
        <end position="136"/>
    </location>
</feature>
<dbReference type="InterPro" id="IPR003808">
    <property type="entry name" value="Fe-S_metab-assoc_dom"/>
</dbReference>
<name>A0A518FVQ0_9PLAN</name>
<proteinExistence type="inferred from homology"/>
<evidence type="ECO:0000313" key="4">
    <source>
        <dbReference type="Proteomes" id="UP000320839"/>
    </source>
</evidence>
<dbReference type="PANTHER" id="PTHR43597">
    <property type="entry name" value="SULFUR ACCEPTOR PROTEIN CSDE"/>
    <property type="match status" value="1"/>
</dbReference>
<dbReference type="Proteomes" id="UP000320839">
    <property type="component" value="Chromosome"/>
</dbReference>
<dbReference type="PANTHER" id="PTHR43597:SF5">
    <property type="entry name" value="SUFE-LIKE PROTEIN 2, CHLOROPLASTIC"/>
    <property type="match status" value="1"/>
</dbReference>
<evidence type="ECO:0000313" key="3">
    <source>
        <dbReference type="EMBL" id="QDV20422.1"/>
    </source>
</evidence>
<sequence length="145" mass="16751">MNENIITIDELLQEFAFLSDWEDRYDFVFDLGFELPLMAESLKTKANEVHGCQSKVWLTTKVKESGNRKILEIIADSDSRLVKGLIVVLLAIYQDKTPEEVLKINVKDYFSRLQLDKYLSPQRKNGLMGMVKRIQQEAIQLVGQN</sequence>
<evidence type="ECO:0000259" key="2">
    <source>
        <dbReference type="Pfam" id="PF02657"/>
    </source>
</evidence>
<dbReference type="Pfam" id="PF02657">
    <property type="entry name" value="SufE"/>
    <property type="match status" value="1"/>
</dbReference>
<dbReference type="OrthoDB" id="9799320at2"/>
<accession>A0A518FVQ0</accession>
<comment type="similarity">
    <text evidence="1">Belongs to the SufE family.</text>
</comment>
<dbReference type="RefSeq" id="WP_145458592.1">
    <property type="nucleotide sequence ID" value="NZ_CP036317.1"/>
</dbReference>
<evidence type="ECO:0000256" key="1">
    <source>
        <dbReference type="ARBA" id="ARBA00010282"/>
    </source>
</evidence>
<gene>
    <name evidence="3" type="primary">sufE</name>
    <name evidence="3" type="ORF">Pan153_50970</name>
</gene>
<dbReference type="AlphaFoldDB" id="A0A518FVQ0"/>
<dbReference type="EMBL" id="CP036317">
    <property type="protein sequence ID" value="QDV20422.1"/>
    <property type="molecule type" value="Genomic_DNA"/>
</dbReference>
<protein>
    <submittedName>
        <fullName evidence="3">Cysteine desulfuration protein SufE</fullName>
    </submittedName>
</protein>
<dbReference type="Gene3D" id="3.90.1010.10">
    <property type="match status" value="1"/>
</dbReference>
<reference evidence="3 4" key="1">
    <citation type="submission" date="2019-02" db="EMBL/GenBank/DDBJ databases">
        <title>Deep-cultivation of Planctomycetes and their phenomic and genomic characterization uncovers novel biology.</title>
        <authorList>
            <person name="Wiegand S."/>
            <person name="Jogler M."/>
            <person name="Boedeker C."/>
            <person name="Pinto D."/>
            <person name="Vollmers J."/>
            <person name="Rivas-Marin E."/>
            <person name="Kohn T."/>
            <person name="Peeters S.H."/>
            <person name="Heuer A."/>
            <person name="Rast P."/>
            <person name="Oberbeckmann S."/>
            <person name="Bunk B."/>
            <person name="Jeske O."/>
            <person name="Meyerdierks A."/>
            <person name="Storesund J.E."/>
            <person name="Kallscheuer N."/>
            <person name="Luecker S."/>
            <person name="Lage O.M."/>
            <person name="Pohl T."/>
            <person name="Merkel B.J."/>
            <person name="Hornburger P."/>
            <person name="Mueller R.-W."/>
            <person name="Bruemmer F."/>
            <person name="Labrenz M."/>
            <person name="Spormann A.M."/>
            <person name="Op den Camp H."/>
            <person name="Overmann J."/>
            <person name="Amann R."/>
            <person name="Jetten M.S.M."/>
            <person name="Mascher T."/>
            <person name="Medema M.H."/>
            <person name="Devos D.P."/>
            <person name="Kaster A.-K."/>
            <person name="Ovreas L."/>
            <person name="Rohde M."/>
            <person name="Galperin M.Y."/>
            <person name="Jogler C."/>
        </authorList>
    </citation>
    <scope>NUCLEOTIDE SEQUENCE [LARGE SCALE GENOMIC DNA]</scope>
    <source>
        <strain evidence="3 4">Pan153</strain>
    </source>
</reference>